<keyword evidence="3" id="KW-1185">Reference proteome</keyword>
<feature type="domain" description="DUF6306" evidence="1">
    <location>
        <begin position="28"/>
        <end position="155"/>
    </location>
</feature>
<evidence type="ECO:0000259" key="1">
    <source>
        <dbReference type="Pfam" id="PF19825"/>
    </source>
</evidence>
<organism evidence="2 3">
    <name type="scientific">Tardibacter chloracetimidivorans</name>
    <dbReference type="NCBI Taxonomy" id="1921510"/>
    <lineage>
        <taxon>Bacteria</taxon>
        <taxon>Pseudomonadati</taxon>
        <taxon>Pseudomonadota</taxon>
        <taxon>Alphaproteobacteria</taxon>
        <taxon>Sphingomonadales</taxon>
        <taxon>Sphingomonadaceae</taxon>
        <taxon>Tardibacter</taxon>
    </lineage>
</organism>
<name>A0A1L3ZT24_9SPHN</name>
<dbReference type="GO" id="GO:0051213">
    <property type="term" value="F:dioxygenase activity"/>
    <property type="evidence" value="ECO:0007669"/>
    <property type="project" value="UniProtKB-KW"/>
</dbReference>
<dbReference type="STRING" id="1921510.BSL82_05170"/>
<dbReference type="Pfam" id="PF19825">
    <property type="entry name" value="DUF6306"/>
    <property type="match status" value="1"/>
</dbReference>
<protein>
    <submittedName>
        <fullName evidence="2">Dioxygenase</fullName>
    </submittedName>
</protein>
<keyword evidence="2" id="KW-0560">Oxidoreductase</keyword>
<accession>A0A1L3ZT24</accession>
<gene>
    <name evidence="2" type="ORF">BSL82_05170</name>
</gene>
<dbReference type="EMBL" id="CP018221">
    <property type="protein sequence ID" value="API58777.1"/>
    <property type="molecule type" value="Genomic_DNA"/>
</dbReference>
<evidence type="ECO:0000313" key="2">
    <source>
        <dbReference type="EMBL" id="API58777.1"/>
    </source>
</evidence>
<reference evidence="3" key="1">
    <citation type="submission" date="2016-11" db="EMBL/GenBank/DDBJ databases">
        <title>Complete Genome Sequence of alachlor-degrading Sphingomonas sp. strain JJ-A5.</title>
        <authorList>
            <person name="Lee H."/>
            <person name="Ka J.-O."/>
        </authorList>
    </citation>
    <scope>NUCLEOTIDE SEQUENCE [LARGE SCALE GENOMIC DNA]</scope>
    <source>
        <strain evidence="3">JJ-A5</strain>
    </source>
</reference>
<keyword evidence="2" id="KW-0223">Dioxygenase</keyword>
<dbReference type="KEGG" id="sphj:BSL82_05170"/>
<dbReference type="InterPro" id="IPR046273">
    <property type="entry name" value="DUF6306"/>
</dbReference>
<evidence type="ECO:0000313" key="3">
    <source>
        <dbReference type="Proteomes" id="UP000182063"/>
    </source>
</evidence>
<proteinExistence type="predicted"/>
<dbReference type="AlphaFoldDB" id="A0A1L3ZT24"/>
<sequence>MIPEDEPSSPVCYMAEADDVYMGYAGRDELLKSLDELLEAERAGAKVALASSRMPATPAYTALMRTVRADEARWCAMLAEQIGRLKAAPSHKTGAFREKALAIADPFDRLAFLNRGQAWVVRKLEEMLPRVRDEQLHGVLKDMLESHRRNIRSAAELLDTENAAR</sequence>
<dbReference type="Proteomes" id="UP000182063">
    <property type="component" value="Chromosome"/>
</dbReference>